<organism evidence="2 3">
    <name type="scientific">Helianthus annuus</name>
    <name type="common">Common sunflower</name>
    <dbReference type="NCBI Taxonomy" id="4232"/>
    <lineage>
        <taxon>Eukaryota</taxon>
        <taxon>Viridiplantae</taxon>
        <taxon>Streptophyta</taxon>
        <taxon>Embryophyta</taxon>
        <taxon>Tracheophyta</taxon>
        <taxon>Spermatophyta</taxon>
        <taxon>Magnoliopsida</taxon>
        <taxon>eudicotyledons</taxon>
        <taxon>Gunneridae</taxon>
        <taxon>Pentapetalae</taxon>
        <taxon>asterids</taxon>
        <taxon>campanulids</taxon>
        <taxon>Asterales</taxon>
        <taxon>Asteraceae</taxon>
        <taxon>Asteroideae</taxon>
        <taxon>Heliantheae alliance</taxon>
        <taxon>Heliantheae</taxon>
        <taxon>Helianthus</taxon>
    </lineage>
</organism>
<dbReference type="AlphaFoldDB" id="A0A251UCN8"/>
<proteinExistence type="predicted"/>
<protein>
    <submittedName>
        <fullName evidence="2">Uncharacterized protein</fullName>
    </submittedName>
</protein>
<keyword evidence="3" id="KW-1185">Reference proteome</keyword>
<evidence type="ECO:0000313" key="1">
    <source>
        <dbReference type="EMBL" id="KAF5799901.1"/>
    </source>
</evidence>
<reference evidence="1 3" key="1">
    <citation type="journal article" date="2017" name="Nature">
        <title>The sunflower genome provides insights into oil metabolism, flowering and Asterid evolution.</title>
        <authorList>
            <person name="Badouin H."/>
            <person name="Gouzy J."/>
            <person name="Grassa C.J."/>
            <person name="Murat F."/>
            <person name="Staton S.E."/>
            <person name="Cottret L."/>
            <person name="Lelandais-Briere C."/>
            <person name="Owens G.L."/>
            <person name="Carrere S."/>
            <person name="Mayjonade B."/>
            <person name="Legrand L."/>
            <person name="Gill N."/>
            <person name="Kane N.C."/>
            <person name="Bowers J.E."/>
            <person name="Hubner S."/>
            <person name="Bellec A."/>
            <person name="Berard A."/>
            <person name="Berges H."/>
            <person name="Blanchet N."/>
            <person name="Boniface M.C."/>
            <person name="Brunel D."/>
            <person name="Catrice O."/>
            <person name="Chaidir N."/>
            <person name="Claudel C."/>
            <person name="Donnadieu C."/>
            <person name="Faraut T."/>
            <person name="Fievet G."/>
            <person name="Helmstetter N."/>
            <person name="King M."/>
            <person name="Knapp S.J."/>
            <person name="Lai Z."/>
            <person name="Le Paslier M.C."/>
            <person name="Lippi Y."/>
            <person name="Lorenzon L."/>
            <person name="Mandel J.R."/>
            <person name="Marage G."/>
            <person name="Marchand G."/>
            <person name="Marquand E."/>
            <person name="Bret-Mestries E."/>
            <person name="Morien E."/>
            <person name="Nambeesan S."/>
            <person name="Nguyen T."/>
            <person name="Pegot-Espagnet P."/>
            <person name="Pouilly N."/>
            <person name="Raftis F."/>
            <person name="Sallet E."/>
            <person name="Schiex T."/>
            <person name="Thomas J."/>
            <person name="Vandecasteele C."/>
            <person name="Vares D."/>
            <person name="Vear F."/>
            <person name="Vautrin S."/>
            <person name="Crespi M."/>
            <person name="Mangin B."/>
            <person name="Burke J.M."/>
            <person name="Salse J."/>
            <person name="Munos S."/>
            <person name="Vincourt P."/>
            <person name="Rieseberg L.H."/>
            <person name="Langlade N.B."/>
        </authorList>
    </citation>
    <scope>NUCLEOTIDE SEQUENCE [LARGE SCALE GENOMIC DNA]</scope>
    <source>
        <strain evidence="3">cv. SF193</strain>
        <tissue evidence="1">Leaves</tissue>
    </source>
</reference>
<dbReference type="EMBL" id="MNCJ02000322">
    <property type="protein sequence ID" value="KAF5799901.1"/>
    <property type="molecule type" value="Genomic_DNA"/>
</dbReference>
<dbReference type="EMBL" id="CM007896">
    <property type="protein sequence ID" value="OTG21098.1"/>
    <property type="molecule type" value="Genomic_DNA"/>
</dbReference>
<name>A0A251UCN8_HELAN</name>
<evidence type="ECO:0000313" key="2">
    <source>
        <dbReference type="EMBL" id="OTG21098.1"/>
    </source>
</evidence>
<evidence type="ECO:0000313" key="3">
    <source>
        <dbReference type="Proteomes" id="UP000215914"/>
    </source>
</evidence>
<sequence length="52" mass="6608">MEGLILRNCERFSINLRCREFQKKKIRMFVRVLWEPWFKKKIDGKLQYIDFR</sequence>
<dbReference type="Proteomes" id="UP000215914">
    <property type="component" value="Chromosome 7"/>
</dbReference>
<gene>
    <name evidence="2" type="ORF">HannXRQ_Chr07g0200431</name>
    <name evidence="1" type="ORF">HanXRQr2_Chr07g0309821</name>
</gene>
<reference evidence="1" key="3">
    <citation type="submission" date="2020-06" db="EMBL/GenBank/DDBJ databases">
        <title>Helianthus annuus Genome sequencing and assembly Release 2.</title>
        <authorList>
            <person name="Gouzy J."/>
            <person name="Langlade N."/>
            <person name="Munos S."/>
        </authorList>
    </citation>
    <scope>NUCLEOTIDE SEQUENCE</scope>
    <source>
        <tissue evidence="1">Leaves</tissue>
    </source>
</reference>
<accession>A0A251UCN8</accession>
<dbReference type="Gramene" id="mRNA:HanXRQr2_Chr07g0309821">
    <property type="protein sequence ID" value="CDS:HanXRQr2_Chr07g0309821.1"/>
    <property type="gene ID" value="HanXRQr2_Chr07g0309821"/>
</dbReference>
<reference evidence="2" key="2">
    <citation type="submission" date="2017-02" db="EMBL/GenBank/DDBJ databases">
        <title>Sunflower complete genome.</title>
        <authorList>
            <person name="Langlade N."/>
            <person name="Munos S."/>
        </authorList>
    </citation>
    <scope>NUCLEOTIDE SEQUENCE [LARGE SCALE GENOMIC DNA]</scope>
    <source>
        <tissue evidence="2">Leaves</tissue>
    </source>
</reference>
<dbReference type="InParanoid" id="A0A251UCN8"/>